<dbReference type="SUPFAM" id="SSF46785">
    <property type="entry name" value="Winged helix' DNA-binding domain"/>
    <property type="match status" value="1"/>
</dbReference>
<evidence type="ECO:0000256" key="1">
    <source>
        <dbReference type="SAM" id="MobiDB-lite"/>
    </source>
</evidence>
<evidence type="ECO:0000259" key="2">
    <source>
        <dbReference type="Pfam" id="PF03551"/>
    </source>
</evidence>
<dbReference type="InterPro" id="IPR005149">
    <property type="entry name" value="Tscrpt_reg_PadR_N"/>
</dbReference>
<organism evidence="3">
    <name type="scientific">Leifsonia sp. NPDC080035</name>
    <dbReference type="NCBI Taxonomy" id="3143936"/>
    <lineage>
        <taxon>Bacteria</taxon>
        <taxon>Bacillati</taxon>
        <taxon>Actinomycetota</taxon>
        <taxon>Actinomycetes</taxon>
        <taxon>Micrococcales</taxon>
        <taxon>Microbacteriaceae</taxon>
        <taxon>Leifsonia</taxon>
    </lineage>
</organism>
<sequence length="187" mass="20082">MSVQYGFLAVLTQGAAYGSQLQNEFLMRAAHRRGLNAGQVYSTLDRMMEQGLVASAGETDDGLPLYALTEAGEAEATAWLTRGPVDARPDWDEMQDQVLVAVSIAGADPAAVVADYRAAFEERIRELRHEADSRALLAANRAAELGARAAIEWLDEVAAALATHPGALLQPRSPERPRRGRKPAASA</sequence>
<name>A0AAU7GA81_9MICO</name>
<dbReference type="PANTHER" id="PTHR43252">
    <property type="entry name" value="TRANSCRIPTIONAL REGULATOR YQJI"/>
    <property type="match status" value="1"/>
</dbReference>
<feature type="domain" description="Transcription regulator PadR N-terminal" evidence="2">
    <location>
        <begin position="8"/>
        <end position="76"/>
    </location>
</feature>
<proteinExistence type="predicted"/>
<dbReference type="EMBL" id="CP157390">
    <property type="protein sequence ID" value="XBM47745.1"/>
    <property type="molecule type" value="Genomic_DNA"/>
</dbReference>
<dbReference type="InterPro" id="IPR036388">
    <property type="entry name" value="WH-like_DNA-bd_sf"/>
</dbReference>
<dbReference type="Pfam" id="PF03551">
    <property type="entry name" value="PadR"/>
    <property type="match status" value="1"/>
</dbReference>
<dbReference type="RefSeq" id="WP_348787710.1">
    <property type="nucleotide sequence ID" value="NZ_CP157390.1"/>
</dbReference>
<reference evidence="3" key="1">
    <citation type="submission" date="2024-05" db="EMBL/GenBank/DDBJ databases">
        <title>The Natural Products Discovery Center: Release of the First 8490 Sequenced Strains for Exploring Actinobacteria Biosynthetic Diversity.</title>
        <authorList>
            <person name="Kalkreuter E."/>
            <person name="Kautsar S.A."/>
            <person name="Yang D."/>
            <person name="Bader C.D."/>
            <person name="Teijaro C.N."/>
            <person name="Fluegel L."/>
            <person name="Davis C.M."/>
            <person name="Simpson J.R."/>
            <person name="Lauterbach L."/>
            <person name="Steele A.D."/>
            <person name="Gui C."/>
            <person name="Meng S."/>
            <person name="Li G."/>
            <person name="Viehrig K."/>
            <person name="Ye F."/>
            <person name="Su P."/>
            <person name="Kiefer A.F."/>
            <person name="Nichols A."/>
            <person name="Cepeda A.J."/>
            <person name="Yan W."/>
            <person name="Fan B."/>
            <person name="Jiang Y."/>
            <person name="Adhikari A."/>
            <person name="Zheng C.-J."/>
            <person name="Schuster L."/>
            <person name="Cowan T.M."/>
            <person name="Smanski M.J."/>
            <person name="Chevrette M.G."/>
            <person name="de Carvalho L.P.S."/>
            <person name="Shen B."/>
        </authorList>
    </citation>
    <scope>NUCLEOTIDE SEQUENCE</scope>
    <source>
        <strain evidence="3">NPDC080035</strain>
    </source>
</reference>
<protein>
    <submittedName>
        <fullName evidence="3">PadR family transcriptional regulator</fullName>
    </submittedName>
</protein>
<accession>A0AAU7GA81</accession>
<gene>
    <name evidence="3" type="ORF">AAME72_16980</name>
</gene>
<dbReference type="InterPro" id="IPR036390">
    <property type="entry name" value="WH_DNA-bd_sf"/>
</dbReference>
<evidence type="ECO:0000313" key="3">
    <source>
        <dbReference type="EMBL" id="XBM47745.1"/>
    </source>
</evidence>
<feature type="region of interest" description="Disordered" evidence="1">
    <location>
        <begin position="164"/>
        <end position="187"/>
    </location>
</feature>
<dbReference type="Gene3D" id="1.10.10.10">
    <property type="entry name" value="Winged helix-like DNA-binding domain superfamily/Winged helix DNA-binding domain"/>
    <property type="match status" value="1"/>
</dbReference>
<feature type="compositionally biased region" description="Basic residues" evidence="1">
    <location>
        <begin position="178"/>
        <end position="187"/>
    </location>
</feature>
<dbReference type="PANTHER" id="PTHR43252:SF2">
    <property type="entry name" value="TRANSCRIPTION REGULATOR, PADR-LIKE FAMILY"/>
    <property type="match status" value="1"/>
</dbReference>
<dbReference type="AlphaFoldDB" id="A0AAU7GA81"/>